<dbReference type="EMBL" id="CAJNNW010025977">
    <property type="protein sequence ID" value="CAE8681629.1"/>
    <property type="molecule type" value="Genomic_DNA"/>
</dbReference>
<reference evidence="5" key="1">
    <citation type="submission" date="2021-02" db="EMBL/GenBank/DDBJ databases">
        <authorList>
            <person name="Dougan E. K."/>
            <person name="Rhodes N."/>
            <person name="Thang M."/>
            <person name="Chan C."/>
        </authorList>
    </citation>
    <scope>NUCLEOTIDE SEQUENCE</scope>
</reference>
<organism evidence="5 6">
    <name type="scientific">Polarella glacialis</name>
    <name type="common">Dinoflagellate</name>
    <dbReference type="NCBI Taxonomy" id="89957"/>
    <lineage>
        <taxon>Eukaryota</taxon>
        <taxon>Sar</taxon>
        <taxon>Alveolata</taxon>
        <taxon>Dinophyceae</taxon>
        <taxon>Suessiales</taxon>
        <taxon>Suessiaceae</taxon>
        <taxon>Polarella</taxon>
    </lineage>
</organism>
<sequence>MARTRPRPCGPMGHLRRTAVAAAAICLFWRELSLRLQPLFCNTSVRGLTARAAPCWEGRKVAIEMRGSQKRKEMTPEQYGADKQQLLNLFKLENESFWHWKQFSSEQGIAMKEKLKDVPEDAVRKFLDIHSKGALDHVELASPDALSKFSKLQKGDKAFSWHWENFCAQKAYGVALPQKLPAGLLQEFLDAFEAGSFGDVEMASDELAARVTAIRKAGGNHWETWVSEQALGNSLDPKRWTSEAVRAFLSQPGLPEADGEPLSKAESKAARRDSYSSEKQQLVRLFGEELAITWQWKEFCTGQGTSASAKVADVPESIVQQFVEMHSNGELPEVEMATTELVAKLDALRQEDYAATWHFENFCVDKAMGVRDPKRLPAATVEEFLSLYEAGSFPLVEMASDELAAQVDAVIKAKTIGVWQTFLSRLQLGNSWSAKRWPAETVRRFLKEHGA</sequence>
<dbReference type="EMBL" id="CAJNNV010027952">
    <property type="protein sequence ID" value="CAE8622318.1"/>
    <property type="molecule type" value="Genomic_DNA"/>
</dbReference>
<evidence type="ECO:0000313" key="2">
    <source>
        <dbReference type="EMBL" id="CAE8597690.1"/>
    </source>
</evidence>
<dbReference type="Proteomes" id="UP000654075">
    <property type="component" value="Unassembled WGS sequence"/>
</dbReference>
<dbReference type="AlphaFoldDB" id="A0A813JH18"/>
<evidence type="ECO:0000313" key="4">
    <source>
        <dbReference type="EMBL" id="CAE8650743.1"/>
    </source>
</evidence>
<evidence type="ECO:0000313" key="6">
    <source>
        <dbReference type="Proteomes" id="UP000626109"/>
    </source>
</evidence>
<evidence type="ECO:0000313" key="7">
    <source>
        <dbReference type="Proteomes" id="UP000654075"/>
    </source>
</evidence>
<evidence type="ECO:0000313" key="5">
    <source>
        <dbReference type="EMBL" id="CAE8681629.1"/>
    </source>
</evidence>
<proteinExistence type="predicted"/>
<feature type="compositionally biased region" description="Basic and acidic residues" evidence="1">
    <location>
        <begin position="261"/>
        <end position="273"/>
    </location>
</feature>
<comment type="caution">
    <text evidence="5">The sequence shown here is derived from an EMBL/GenBank/DDBJ whole genome shotgun (WGS) entry which is preliminary data.</text>
</comment>
<dbReference type="EMBL" id="CAJNNV010009687">
    <property type="protein sequence ID" value="CAE8597690.1"/>
    <property type="molecule type" value="Genomic_DNA"/>
</dbReference>
<evidence type="ECO:0000313" key="3">
    <source>
        <dbReference type="EMBL" id="CAE8622318.1"/>
    </source>
</evidence>
<accession>A0A813JH18</accession>
<name>A0A813JH18_POLGL</name>
<dbReference type="EMBL" id="CAJNNW010009142">
    <property type="protein sequence ID" value="CAE8650743.1"/>
    <property type="molecule type" value="Genomic_DNA"/>
</dbReference>
<keyword evidence="7" id="KW-1185">Reference proteome</keyword>
<protein>
    <submittedName>
        <fullName evidence="5">Uncharacterized protein</fullName>
    </submittedName>
</protein>
<dbReference type="Proteomes" id="UP000626109">
    <property type="component" value="Unassembled WGS sequence"/>
</dbReference>
<evidence type="ECO:0000256" key="1">
    <source>
        <dbReference type="SAM" id="MobiDB-lite"/>
    </source>
</evidence>
<gene>
    <name evidence="2" type="ORF">PGLA1383_LOCUS16124</name>
    <name evidence="3" type="ORF">PGLA1383_LOCUS39772</name>
    <name evidence="5" type="ORF">PGLA2088_LOCUS22518</name>
    <name evidence="4" type="ORF">PGLA2088_LOCUS8535</name>
</gene>
<feature type="region of interest" description="Disordered" evidence="1">
    <location>
        <begin position="252"/>
        <end position="273"/>
    </location>
</feature>